<evidence type="ECO:0000256" key="6">
    <source>
        <dbReference type="ARBA" id="ARBA00022801"/>
    </source>
</evidence>
<keyword evidence="5 9" id="KW-0255">Endonuclease</keyword>
<accession>A0A2R3QBX6</accession>
<protein>
    <recommendedName>
        <fullName evidence="9">CRISPR-associated endoribonuclease Cas2</fullName>
        <ecNumber evidence="9">3.1.-.-</ecNumber>
    </recommendedName>
</protein>
<evidence type="ECO:0000256" key="9">
    <source>
        <dbReference type="HAMAP-Rule" id="MF_01471"/>
    </source>
</evidence>
<keyword evidence="8 9" id="KW-0051">Antiviral defense</keyword>
<comment type="subunit">
    <text evidence="9">Homodimer, forms a heterotetramer with a Cas1 homodimer.</text>
</comment>
<dbReference type="AlphaFoldDB" id="A0A2R3QBX6"/>
<organism evidence="10 11">
    <name type="scientific">Melaminivora suipulveris</name>
    <dbReference type="NCBI Taxonomy" id="2109913"/>
    <lineage>
        <taxon>Bacteria</taxon>
        <taxon>Pseudomonadati</taxon>
        <taxon>Pseudomonadota</taxon>
        <taxon>Betaproteobacteria</taxon>
        <taxon>Burkholderiales</taxon>
        <taxon>Comamonadaceae</taxon>
        <taxon>Melaminivora</taxon>
    </lineage>
</organism>
<evidence type="ECO:0000256" key="1">
    <source>
        <dbReference type="ARBA" id="ARBA00001946"/>
    </source>
</evidence>
<dbReference type="GO" id="GO:0051607">
    <property type="term" value="P:defense response to virus"/>
    <property type="evidence" value="ECO:0007669"/>
    <property type="project" value="UniProtKB-UniRule"/>
</dbReference>
<dbReference type="HAMAP" id="MF_01471">
    <property type="entry name" value="Cas2"/>
    <property type="match status" value="1"/>
</dbReference>
<dbReference type="GO" id="GO:0016787">
    <property type="term" value="F:hydrolase activity"/>
    <property type="evidence" value="ECO:0007669"/>
    <property type="project" value="UniProtKB-KW"/>
</dbReference>
<evidence type="ECO:0000313" key="11">
    <source>
        <dbReference type="Proteomes" id="UP000237925"/>
    </source>
</evidence>
<dbReference type="SUPFAM" id="SSF143430">
    <property type="entry name" value="TTP0101/SSO1404-like"/>
    <property type="match status" value="1"/>
</dbReference>
<dbReference type="Proteomes" id="UP000237925">
    <property type="component" value="Chromosome"/>
</dbReference>
<keyword evidence="6 9" id="KW-0378">Hydrolase</keyword>
<comment type="function">
    <text evidence="9">CRISPR (clustered regularly interspaced short palindromic repeat), is an adaptive immune system that provides protection against mobile genetic elements (viruses, transposable elements and conjugative plasmids). CRISPR clusters contain sequences complementary to antecedent mobile elements and target invading nucleic acids. CRISPR clusters are transcribed and processed into CRISPR RNA (crRNA). Functions as a ssRNA-specific endoribonuclease. Involved in the integration of spacer DNA into the CRISPR cassette.</text>
</comment>
<gene>
    <name evidence="9" type="primary">cas2</name>
    <name evidence="10" type="ORF">C6568_08270</name>
</gene>
<dbReference type="Gene3D" id="3.30.70.240">
    <property type="match status" value="1"/>
</dbReference>
<keyword evidence="4 9" id="KW-0479">Metal-binding</keyword>
<keyword evidence="3 9" id="KW-0540">Nuclease</keyword>
<evidence type="ECO:0000256" key="8">
    <source>
        <dbReference type="ARBA" id="ARBA00023118"/>
    </source>
</evidence>
<feature type="binding site" evidence="9">
    <location>
        <position position="11"/>
    </location>
    <ligand>
        <name>Mg(2+)</name>
        <dbReference type="ChEBI" id="CHEBI:18420"/>
        <note>catalytic</note>
    </ligand>
</feature>
<keyword evidence="7 9" id="KW-0460">Magnesium</keyword>
<proteinExistence type="inferred from homology"/>
<sequence>MARALYLVAYDVCQPRRLARVSRYFHSFRVAGQKSVPEIWVTPAELATIQTDLRRLLDAAEDRLQLIALDPRMRPRCMGQAATFNHGNTHFCVT</sequence>
<evidence type="ECO:0000256" key="2">
    <source>
        <dbReference type="ARBA" id="ARBA00009959"/>
    </source>
</evidence>
<keyword evidence="11" id="KW-1185">Reference proteome</keyword>
<dbReference type="CDD" id="cd09725">
    <property type="entry name" value="Cas2_I_II_III"/>
    <property type="match status" value="1"/>
</dbReference>
<dbReference type="OrthoDB" id="9798176at2"/>
<evidence type="ECO:0000256" key="7">
    <source>
        <dbReference type="ARBA" id="ARBA00022842"/>
    </source>
</evidence>
<evidence type="ECO:0000313" key="10">
    <source>
        <dbReference type="EMBL" id="AVO49259.1"/>
    </source>
</evidence>
<name>A0A2R3QBX6_9BURK</name>
<dbReference type="EMBL" id="CP027667">
    <property type="protein sequence ID" value="AVO49259.1"/>
    <property type="molecule type" value="Genomic_DNA"/>
</dbReference>
<dbReference type="InterPro" id="IPR021127">
    <property type="entry name" value="CRISPR_associated_Cas2"/>
</dbReference>
<dbReference type="GO" id="GO:0046872">
    <property type="term" value="F:metal ion binding"/>
    <property type="evidence" value="ECO:0007669"/>
    <property type="project" value="UniProtKB-UniRule"/>
</dbReference>
<dbReference type="InterPro" id="IPR019199">
    <property type="entry name" value="Virulence_VapD/CRISPR_Cas2"/>
</dbReference>
<comment type="similarity">
    <text evidence="2 9">Belongs to the CRISPR-associated endoribonuclease Cas2 protein family.</text>
</comment>
<dbReference type="Pfam" id="PF09827">
    <property type="entry name" value="CRISPR_Cas2"/>
    <property type="match status" value="1"/>
</dbReference>
<comment type="cofactor">
    <cofactor evidence="1 9">
        <name>Mg(2+)</name>
        <dbReference type="ChEBI" id="CHEBI:18420"/>
    </cofactor>
</comment>
<dbReference type="RefSeq" id="WP_106683692.1">
    <property type="nucleotide sequence ID" value="NZ_CP027667.1"/>
</dbReference>
<dbReference type="GO" id="GO:0004521">
    <property type="term" value="F:RNA endonuclease activity"/>
    <property type="evidence" value="ECO:0007669"/>
    <property type="project" value="InterPro"/>
</dbReference>
<dbReference type="KEGG" id="mela:C6568_08270"/>
<evidence type="ECO:0000256" key="3">
    <source>
        <dbReference type="ARBA" id="ARBA00022722"/>
    </source>
</evidence>
<evidence type="ECO:0000256" key="4">
    <source>
        <dbReference type="ARBA" id="ARBA00022723"/>
    </source>
</evidence>
<evidence type="ECO:0000256" key="5">
    <source>
        <dbReference type="ARBA" id="ARBA00022759"/>
    </source>
</evidence>
<dbReference type="GO" id="GO:0043571">
    <property type="term" value="P:maintenance of CRISPR repeat elements"/>
    <property type="evidence" value="ECO:0007669"/>
    <property type="project" value="UniProtKB-UniRule"/>
</dbReference>
<reference evidence="10 11" key="1">
    <citation type="submission" date="2018-03" db="EMBL/GenBank/DDBJ databases">
        <title>Genome sequencing of Melaminivora sp.</title>
        <authorList>
            <person name="Kim S.-J."/>
            <person name="Heo J."/>
            <person name="Ahn J.-H."/>
            <person name="Kwon S.-W."/>
        </authorList>
    </citation>
    <scope>NUCLEOTIDE SEQUENCE [LARGE SCALE GENOMIC DNA]</scope>
    <source>
        <strain evidence="10 11">SC2-9</strain>
    </source>
</reference>
<dbReference type="EC" id="3.1.-.-" evidence="9"/>